<dbReference type="GeneID" id="19969080"/>
<dbReference type="OrthoDB" id="4158587at2759"/>
<dbReference type="Gene3D" id="3.40.50.720">
    <property type="entry name" value="NAD(P)-binding Rossmann-like Domain"/>
    <property type="match status" value="1"/>
</dbReference>
<dbReference type="GO" id="GO:0008460">
    <property type="term" value="F:dTDP-glucose 4,6-dehydratase activity"/>
    <property type="evidence" value="ECO:0007669"/>
    <property type="project" value="InterPro"/>
</dbReference>
<dbReference type="FunFam" id="3.40.50.720:FF:000304">
    <property type="entry name" value="UDP-glucose 4,6-dehydratase"/>
    <property type="match status" value="1"/>
</dbReference>
<evidence type="ECO:0000256" key="2">
    <source>
        <dbReference type="ARBA" id="ARBA00023027"/>
    </source>
</evidence>
<evidence type="ECO:0000256" key="4">
    <source>
        <dbReference type="SAM" id="MobiDB-lite"/>
    </source>
</evidence>
<dbReference type="Pfam" id="PF16363">
    <property type="entry name" value="GDP_Man_Dehyd"/>
    <property type="match status" value="1"/>
</dbReference>
<dbReference type="FunCoup" id="W2S3R0">
    <property type="interactions" value="493"/>
</dbReference>
<dbReference type="PANTHER" id="PTHR43000">
    <property type="entry name" value="DTDP-D-GLUCOSE 4,6-DEHYDRATASE-RELATED"/>
    <property type="match status" value="1"/>
</dbReference>
<sequence>MSTPNGHVNGVNGTNAIRGTYGVNGTFEGAPILTGTVKHQPDPNVRNIMITGGAGFIASWVVRHFTLTYPEAYHIVSFDKIDYCASLNNTKCLDSAPNFSFVFGDINDQAAVLRCLKQYNIDTIMHFAAMSHVDLSFGNSFAFTETNVVGTHKLLEAAVKCGIKKFIHVSTDEVNGEHEGDDLKEDSLLKPTNPYAASKAAAEMYIEAYQKSYNLPCIIVRSNNVYGPHQYPEKIIPKFTSLLDRQRTLLLHGNGANLRRYLFAADAADAFDTILHNGVPGQIYNVDSVDEHSNIEVAHQLLRLFGIPEEEADRWVAYTRDRPFNDSRYRVNADKLRGLGWRQKVGFEEGLKVTVEWYRRFGRGWWKGTEGLFDSAFPEVGGEGVVGREGKKTPLIEVQQAKMSSAGDVSGQQAIGSDFLGVPGAEASNAASLLAATAAAMSERPGNVEGGLKRSNTRKRAREIETDVEGEGKENEDVQARAKRQMLDEGFVDEETVR</sequence>
<evidence type="ECO:0000256" key="3">
    <source>
        <dbReference type="ARBA" id="ARBA00023239"/>
    </source>
</evidence>
<keyword evidence="7" id="KW-1185">Reference proteome</keyword>
<dbReference type="InterPro" id="IPR005888">
    <property type="entry name" value="dTDP_Gluc_deHydtase"/>
</dbReference>
<evidence type="ECO:0000256" key="1">
    <source>
        <dbReference type="ARBA" id="ARBA00001911"/>
    </source>
</evidence>
<dbReference type="HOGENOM" id="CLU_007383_1_14_1"/>
<dbReference type="SUPFAM" id="SSF51735">
    <property type="entry name" value="NAD(P)-binding Rossmann-fold domains"/>
    <property type="match status" value="1"/>
</dbReference>
<comment type="cofactor">
    <cofactor evidence="1">
        <name>NAD(+)</name>
        <dbReference type="ChEBI" id="CHEBI:57540"/>
    </cofactor>
</comment>
<dbReference type="GO" id="GO:0009225">
    <property type="term" value="P:nucleotide-sugar metabolic process"/>
    <property type="evidence" value="ECO:0007669"/>
    <property type="project" value="InterPro"/>
</dbReference>
<evidence type="ECO:0000313" key="7">
    <source>
        <dbReference type="Proteomes" id="UP000030752"/>
    </source>
</evidence>
<dbReference type="eggNOG" id="KOG0747">
    <property type="taxonomic scope" value="Eukaryota"/>
</dbReference>
<dbReference type="VEuPathDB" id="FungiDB:HMPREF1541_01741"/>
<dbReference type="Proteomes" id="UP000030752">
    <property type="component" value="Unassembled WGS sequence"/>
</dbReference>
<name>W2S3R0_CYPE1</name>
<dbReference type="InParanoid" id="W2S3R0"/>
<accession>W2S3R0</accession>
<evidence type="ECO:0000259" key="5">
    <source>
        <dbReference type="Pfam" id="PF16363"/>
    </source>
</evidence>
<reference evidence="6 7" key="1">
    <citation type="submission" date="2013-03" db="EMBL/GenBank/DDBJ databases">
        <title>The Genome Sequence of Phialophora europaea CBS 101466.</title>
        <authorList>
            <consortium name="The Broad Institute Genomics Platform"/>
            <person name="Cuomo C."/>
            <person name="de Hoog S."/>
            <person name="Gorbushina A."/>
            <person name="Walker B."/>
            <person name="Young S.K."/>
            <person name="Zeng Q."/>
            <person name="Gargeya S."/>
            <person name="Fitzgerald M."/>
            <person name="Haas B."/>
            <person name="Abouelleil A."/>
            <person name="Allen A.W."/>
            <person name="Alvarado L."/>
            <person name="Arachchi H.M."/>
            <person name="Berlin A.M."/>
            <person name="Chapman S.B."/>
            <person name="Gainer-Dewar J."/>
            <person name="Goldberg J."/>
            <person name="Griggs A."/>
            <person name="Gujja S."/>
            <person name="Hansen M."/>
            <person name="Howarth C."/>
            <person name="Imamovic A."/>
            <person name="Ireland A."/>
            <person name="Larimer J."/>
            <person name="McCowan C."/>
            <person name="Murphy C."/>
            <person name="Pearson M."/>
            <person name="Poon T.W."/>
            <person name="Priest M."/>
            <person name="Roberts A."/>
            <person name="Saif S."/>
            <person name="Shea T."/>
            <person name="Sisk P."/>
            <person name="Sykes S."/>
            <person name="Wortman J."/>
            <person name="Nusbaum C."/>
            <person name="Birren B."/>
        </authorList>
    </citation>
    <scope>NUCLEOTIDE SEQUENCE [LARGE SCALE GENOMIC DNA]</scope>
    <source>
        <strain evidence="6 7">CBS 101466</strain>
    </source>
</reference>
<feature type="region of interest" description="Disordered" evidence="4">
    <location>
        <begin position="443"/>
        <end position="498"/>
    </location>
</feature>
<dbReference type="CDD" id="cd05246">
    <property type="entry name" value="dTDP_GD_SDR_e"/>
    <property type="match status" value="1"/>
</dbReference>
<dbReference type="InterPro" id="IPR036291">
    <property type="entry name" value="NAD(P)-bd_dom_sf"/>
</dbReference>
<gene>
    <name evidence="6" type="ORF">HMPREF1541_01741</name>
</gene>
<dbReference type="STRING" id="1220924.W2S3R0"/>
<dbReference type="EMBL" id="KB822718">
    <property type="protein sequence ID" value="ETN42584.1"/>
    <property type="molecule type" value="Genomic_DNA"/>
</dbReference>
<organism evidence="6 7">
    <name type="scientific">Cyphellophora europaea (strain CBS 101466)</name>
    <name type="common">Phialophora europaea</name>
    <dbReference type="NCBI Taxonomy" id="1220924"/>
    <lineage>
        <taxon>Eukaryota</taxon>
        <taxon>Fungi</taxon>
        <taxon>Dikarya</taxon>
        <taxon>Ascomycota</taxon>
        <taxon>Pezizomycotina</taxon>
        <taxon>Eurotiomycetes</taxon>
        <taxon>Chaetothyriomycetidae</taxon>
        <taxon>Chaetothyriales</taxon>
        <taxon>Cyphellophoraceae</taxon>
        <taxon>Cyphellophora</taxon>
    </lineage>
</organism>
<dbReference type="RefSeq" id="XP_008714320.1">
    <property type="nucleotide sequence ID" value="XM_008716098.1"/>
</dbReference>
<proteinExistence type="predicted"/>
<dbReference type="AlphaFoldDB" id="W2S3R0"/>
<protein>
    <submittedName>
        <fullName evidence="6">dTDP-glucose 4,6-dehydratase</fullName>
    </submittedName>
</protein>
<evidence type="ECO:0000313" key="6">
    <source>
        <dbReference type="EMBL" id="ETN42584.1"/>
    </source>
</evidence>
<keyword evidence="3" id="KW-0456">Lyase</keyword>
<keyword evidence="2" id="KW-0520">NAD</keyword>
<feature type="domain" description="NAD(P)-binding" evidence="5">
    <location>
        <begin position="49"/>
        <end position="352"/>
    </location>
</feature>
<feature type="compositionally biased region" description="Basic and acidic residues" evidence="4">
    <location>
        <begin position="462"/>
        <end position="480"/>
    </location>
</feature>
<dbReference type="Gene3D" id="3.90.25.10">
    <property type="entry name" value="UDP-galactose 4-epimerase, domain 1"/>
    <property type="match status" value="1"/>
</dbReference>
<dbReference type="InterPro" id="IPR016040">
    <property type="entry name" value="NAD(P)-bd_dom"/>
</dbReference>